<dbReference type="AlphaFoldDB" id="A0A078LKV0"/>
<keyword evidence="1" id="KW-0966">Cell projection</keyword>
<organism evidence="1">
    <name type="scientific">Citrobacter koseri</name>
    <name type="common">Citrobacter diversus</name>
    <dbReference type="NCBI Taxonomy" id="545"/>
    <lineage>
        <taxon>Bacteria</taxon>
        <taxon>Pseudomonadati</taxon>
        <taxon>Pseudomonadota</taxon>
        <taxon>Gammaproteobacteria</taxon>
        <taxon>Enterobacterales</taxon>
        <taxon>Enterobacteriaceae</taxon>
        <taxon>Citrobacter</taxon>
    </lineage>
</organism>
<dbReference type="PATRIC" id="fig|545.12.peg.2724"/>
<protein>
    <submittedName>
        <fullName evidence="1">Flagellar associated protein</fullName>
    </submittedName>
</protein>
<sequence length="313" mass="34936">MELIEHYQPEFVSRFDARETPCQCPACQHAQQNWPRISVKLKNQQRESLDITCEAAAREMLLNPEAFILHTSQGEAQGEDELSAWSETLNQQCINLAVHPALSLEGSLYAIGVLLSKAQQYLDGGEHDPALLSSMGEQLAMLAEQGVLTQQFALLPPIAENRIAALKEMGRVRLNLNLPLTEKMSMALKMSELSVMQPARLADRLQQLESLWSTIPLFDEQPHILRNALIYQLYNDVFPGIQCTNYGEALLGLANQFFQIKMLCAIRCEQGALTQDDVVLLINALKGWQQQNPFSANAAHTSDYSLLCGLSLL</sequence>
<gene>
    <name evidence="1" type="primary">lafV</name>
    <name evidence="1" type="ORF">BN1086_02703</name>
</gene>
<proteinExistence type="predicted"/>
<evidence type="ECO:0000313" key="1">
    <source>
        <dbReference type="EMBL" id="CDZ84548.1"/>
    </source>
</evidence>
<reference evidence="1" key="1">
    <citation type="submission" date="2014-06" db="EMBL/GenBank/DDBJ databases">
        <authorList>
            <person name="Urmite Genomes Urmite Genomes"/>
        </authorList>
    </citation>
    <scope>NUCLEOTIDE SEQUENCE</scope>
</reference>
<keyword evidence="1" id="KW-0969">Cilium</keyword>
<keyword evidence="1" id="KW-0282">Flagellum</keyword>
<name>A0A078LKV0_CITKO</name>
<dbReference type="RefSeq" id="WP_110494621.1">
    <property type="nucleotide sequence ID" value="NZ_JAQPCQ010000003.1"/>
</dbReference>
<accession>A0A078LKV0</accession>
<dbReference type="EMBL" id="LK931336">
    <property type="protein sequence ID" value="CDZ84548.1"/>
    <property type="molecule type" value="Genomic_DNA"/>
</dbReference>